<gene>
    <name evidence="12" type="ORF">Mgra_00006703</name>
</gene>
<comment type="subcellular location">
    <subcellularLocation>
        <location evidence="1">Nucleus</location>
    </subcellularLocation>
</comment>
<dbReference type="GO" id="GO:0045893">
    <property type="term" value="P:positive regulation of DNA-templated transcription"/>
    <property type="evidence" value="ECO:0007669"/>
    <property type="project" value="TreeGrafter"/>
</dbReference>
<dbReference type="GO" id="GO:0003677">
    <property type="term" value="F:DNA binding"/>
    <property type="evidence" value="ECO:0007669"/>
    <property type="project" value="UniProtKB-KW"/>
</dbReference>
<name>A0A8S9ZK72_9BILA</name>
<proteinExistence type="predicted"/>
<evidence type="ECO:0000256" key="2">
    <source>
        <dbReference type="ARBA" id="ARBA00022723"/>
    </source>
</evidence>
<keyword evidence="5" id="KW-0805">Transcription regulation</keyword>
<evidence type="ECO:0000256" key="1">
    <source>
        <dbReference type="ARBA" id="ARBA00004123"/>
    </source>
</evidence>
<keyword evidence="4" id="KW-0862">Zinc</keyword>
<dbReference type="InterPro" id="IPR011011">
    <property type="entry name" value="Znf_FYVE_PHD"/>
</dbReference>
<evidence type="ECO:0000256" key="3">
    <source>
        <dbReference type="ARBA" id="ARBA00022771"/>
    </source>
</evidence>
<dbReference type="InterPro" id="IPR037869">
    <property type="entry name" value="Spp1/CFP1"/>
</dbReference>
<dbReference type="EMBL" id="JABEBT010000068">
    <property type="protein sequence ID" value="KAF7633845.1"/>
    <property type="molecule type" value="Genomic_DNA"/>
</dbReference>
<dbReference type="PANTHER" id="PTHR46174:SF1">
    <property type="entry name" value="CXXC-TYPE ZINC FINGER PROTEIN 1"/>
    <property type="match status" value="1"/>
</dbReference>
<dbReference type="InterPro" id="IPR002857">
    <property type="entry name" value="Znf_CXXC"/>
</dbReference>
<evidence type="ECO:0000256" key="6">
    <source>
        <dbReference type="ARBA" id="ARBA00023125"/>
    </source>
</evidence>
<dbReference type="InterPro" id="IPR019787">
    <property type="entry name" value="Znf_PHD-finger"/>
</dbReference>
<evidence type="ECO:0000256" key="7">
    <source>
        <dbReference type="ARBA" id="ARBA00023163"/>
    </source>
</evidence>
<dbReference type="GO" id="GO:0008270">
    <property type="term" value="F:zinc ion binding"/>
    <property type="evidence" value="ECO:0007669"/>
    <property type="project" value="UniProtKB-KW"/>
</dbReference>
<evidence type="ECO:0000313" key="12">
    <source>
        <dbReference type="EMBL" id="KAF7633845.1"/>
    </source>
</evidence>
<sequence>MSELKNSRRGKIKNDEEIKVEEYDDEMDEKHCIINFSDYSTLMICCDYCLIWYHVKCVGIKKKDVDKIEKYSCNSCKKKGKETAYKIQEETIKNTKKRKESSELQEKNIKIGDKPAKIIKKDEPFVRTDIRSFGLAAIAKPGLESQTFNENNLIMSTKIKEEDSSSNSIINERPPSCSSIDVEIVNPSTLLQAIPVSDLQKIQEENPELRCKSCIGCFRDKDCGKCLVCMQPQNTGKLCMQRICVQVEELLQKKLKMSEIAELSEDSNIDCDVYSIKTKGRKSKKKSKELYEDITYKHRRSILLDKPKEYDDVAIQLNKFYCNLMRKKTKTRNNSTNEVSTANEEKQCIGPECVNSVRQDSKYCSESCGLALAQARLKTILPQRFSEFFSHVPSKQVEDTQRVNELEGQITKISQKLKHLGEWKENLDNFLNAIKNAQPNAEQSRSEDNNLVVGCPVCGGEFPMRESTKHIQSCYTRSEKQTTYGTDYPIPKNEYSLYCDEYNKINKTYCKRLRYACPEHYKDQYNLKICGFPLSWYKNGCSLNFEELFLSSDAMIDGGEYCQEKDKTCRAHQNWIQTAFSLIDNERMNLLNQLEEIIEQRKSICEKLMERGDVLTLLVSIPIHTSFTFFVTHQQPQHVVECYD</sequence>
<comment type="caution">
    <text evidence="12">The sequence shown here is derived from an EMBL/GenBank/DDBJ whole genome shotgun (WGS) entry which is preliminary data.</text>
</comment>
<dbReference type="SUPFAM" id="SSF57903">
    <property type="entry name" value="FYVE/PHD zinc finger"/>
    <property type="match status" value="1"/>
</dbReference>
<dbReference type="InterPro" id="IPR001965">
    <property type="entry name" value="Znf_PHD"/>
</dbReference>
<organism evidence="12 13">
    <name type="scientific">Meloidogyne graminicola</name>
    <dbReference type="NCBI Taxonomy" id="189291"/>
    <lineage>
        <taxon>Eukaryota</taxon>
        <taxon>Metazoa</taxon>
        <taxon>Ecdysozoa</taxon>
        <taxon>Nematoda</taxon>
        <taxon>Chromadorea</taxon>
        <taxon>Rhabditida</taxon>
        <taxon>Tylenchina</taxon>
        <taxon>Tylenchomorpha</taxon>
        <taxon>Tylenchoidea</taxon>
        <taxon>Meloidogynidae</taxon>
        <taxon>Meloidogyninae</taxon>
        <taxon>Meloidogyne</taxon>
    </lineage>
</organism>
<evidence type="ECO:0000256" key="4">
    <source>
        <dbReference type="ARBA" id="ARBA00022833"/>
    </source>
</evidence>
<evidence type="ECO:0000256" key="9">
    <source>
        <dbReference type="ARBA" id="ARBA00023828"/>
    </source>
</evidence>
<keyword evidence="13" id="KW-1185">Reference proteome</keyword>
<evidence type="ECO:0000256" key="8">
    <source>
        <dbReference type="ARBA" id="ARBA00023242"/>
    </source>
</evidence>
<dbReference type="Pfam" id="PF00628">
    <property type="entry name" value="PHD"/>
    <property type="match status" value="1"/>
</dbReference>
<dbReference type="GO" id="GO:0048188">
    <property type="term" value="C:Set1C/COMPASS complex"/>
    <property type="evidence" value="ECO:0007669"/>
    <property type="project" value="InterPro"/>
</dbReference>
<evidence type="ECO:0000256" key="5">
    <source>
        <dbReference type="ARBA" id="ARBA00023015"/>
    </source>
</evidence>
<keyword evidence="7" id="KW-0804">Transcription</keyword>
<dbReference type="Gene3D" id="2.60.120.650">
    <property type="entry name" value="Cupin"/>
    <property type="match status" value="1"/>
</dbReference>
<reference evidence="12" key="1">
    <citation type="journal article" date="2020" name="Ecol. Evol.">
        <title>Genome structure and content of the rice root-knot nematode (Meloidogyne graminicola).</title>
        <authorList>
            <person name="Phan N.T."/>
            <person name="Danchin E.G.J."/>
            <person name="Klopp C."/>
            <person name="Perfus-Barbeoch L."/>
            <person name="Kozlowski D.K."/>
            <person name="Koutsovoulos G.D."/>
            <person name="Lopez-Roques C."/>
            <person name="Bouchez O."/>
            <person name="Zahm M."/>
            <person name="Besnard G."/>
            <person name="Bellafiore S."/>
        </authorList>
    </citation>
    <scope>NUCLEOTIDE SEQUENCE</scope>
    <source>
        <strain evidence="12">VN-18</strain>
    </source>
</reference>
<protein>
    <recommendedName>
        <fullName evidence="9">CXXC-type zinc finger protein 1</fullName>
    </recommendedName>
</protein>
<dbReference type="Pfam" id="PF12269">
    <property type="entry name" value="CpG_bind_C"/>
    <property type="match status" value="1"/>
</dbReference>
<feature type="domain" description="CXXC-type" evidence="11">
    <location>
        <begin position="200"/>
        <end position="245"/>
    </location>
</feature>
<dbReference type="OrthoDB" id="419183at2759"/>
<evidence type="ECO:0000256" key="10">
    <source>
        <dbReference type="PROSITE-ProRule" id="PRU00509"/>
    </source>
</evidence>
<evidence type="ECO:0000259" key="11">
    <source>
        <dbReference type="PROSITE" id="PS51058"/>
    </source>
</evidence>
<dbReference type="PANTHER" id="PTHR46174">
    <property type="entry name" value="CXXC-TYPE ZINC FINGER PROTEIN 1"/>
    <property type="match status" value="1"/>
</dbReference>
<dbReference type="AlphaFoldDB" id="A0A8S9ZK72"/>
<keyword evidence="6" id="KW-0238">DNA-binding</keyword>
<dbReference type="PROSITE" id="PS51058">
    <property type="entry name" value="ZF_CXXC"/>
    <property type="match status" value="1"/>
</dbReference>
<dbReference type="Proteomes" id="UP000605970">
    <property type="component" value="Unassembled WGS sequence"/>
</dbReference>
<keyword evidence="3 10" id="KW-0863">Zinc-finger</keyword>
<evidence type="ECO:0000313" key="13">
    <source>
        <dbReference type="Proteomes" id="UP000605970"/>
    </source>
</evidence>
<keyword evidence="8" id="KW-0539">Nucleus</keyword>
<dbReference type="InterPro" id="IPR022056">
    <property type="entry name" value="CpG-bd_C"/>
</dbReference>
<accession>A0A8S9ZK72</accession>
<keyword evidence="2" id="KW-0479">Metal-binding</keyword>
<dbReference type="SMART" id="SM00249">
    <property type="entry name" value="PHD"/>
    <property type="match status" value="1"/>
</dbReference>